<reference evidence="4" key="2">
    <citation type="submission" date="2021-01" db="UniProtKB">
        <authorList>
            <consortium name="EnsemblMetazoa"/>
        </authorList>
    </citation>
    <scope>IDENTIFICATION</scope>
</reference>
<dbReference type="RefSeq" id="XP_030832561.1">
    <property type="nucleotide sequence ID" value="XM_030976701.1"/>
</dbReference>
<dbReference type="FunFam" id="2.60.120.650:FF:000025">
    <property type="entry name" value="Lysine-specific demethylase 8"/>
    <property type="match status" value="1"/>
</dbReference>
<reference evidence="5" key="1">
    <citation type="submission" date="2015-02" db="EMBL/GenBank/DDBJ databases">
        <title>Genome sequencing for Strongylocentrotus purpuratus.</title>
        <authorList>
            <person name="Murali S."/>
            <person name="Liu Y."/>
            <person name="Vee V."/>
            <person name="English A."/>
            <person name="Wang M."/>
            <person name="Skinner E."/>
            <person name="Han Y."/>
            <person name="Muzny D.M."/>
            <person name="Worley K.C."/>
            <person name="Gibbs R.A."/>
        </authorList>
    </citation>
    <scope>NUCLEOTIDE SEQUENCE</scope>
</reference>
<dbReference type="PANTHER" id="PTHR12461">
    <property type="entry name" value="HYPOXIA-INDUCIBLE FACTOR 1 ALPHA INHIBITOR-RELATED"/>
    <property type="match status" value="1"/>
</dbReference>
<dbReference type="PROSITE" id="PS51184">
    <property type="entry name" value="JMJC"/>
    <property type="match status" value="1"/>
</dbReference>
<feature type="signal peptide" evidence="2">
    <location>
        <begin position="1"/>
        <end position="32"/>
    </location>
</feature>
<evidence type="ECO:0000313" key="4">
    <source>
        <dbReference type="EnsemblMetazoa" id="XP_030832562"/>
    </source>
</evidence>
<dbReference type="SUPFAM" id="SSF51197">
    <property type="entry name" value="Clavaminate synthase-like"/>
    <property type="match status" value="1"/>
</dbReference>
<dbReference type="OMA" id="FPSPWVF"/>
<dbReference type="InterPro" id="IPR041667">
    <property type="entry name" value="Cupin_8"/>
</dbReference>
<proteinExistence type="predicted"/>
<dbReference type="KEGG" id="spu:100892633"/>
<dbReference type="AlphaFoldDB" id="A0A7M7N9Q0"/>
<dbReference type="InParanoid" id="A0A7M7N9Q0"/>
<sequence length="446" mass="50598">MTTSPVCFSLPTLIYQAIFLLVLSNSRGSVASLPEQHAAMHSTPDVVPQGDGVQGADLPGHLKPLGSHRPPEDPGIDVLHRVPDPLDFFNRYVKDGSPVIFKGAAQNMDSYKLWTDEYLSKSYGHLKVEVEEGKKENRSKDLWHMSLSNFIQKYQKEDVYLVTDVPPEMSDEFCLLRCLLCGGFPTSLVDTILWYSSGGTKSVLHFDGVDNINCIMDGSKEVFLVDKREQANINIDHPEQSFSGVDVDKVDLTKYPGLGQVPWYNVTMERGDCLFIPYRWFHAVRSWGRNLAVNVWFIHRLWFNETDCSDELMALPEYVPLSSFKTRASHLEILRSEIANGIEVYGGLITVEEMYDLIQRSTKQQITQLFQSLDQNGDKKLSMKEAYSESFAEACKSADISFDKEKDDEEEVEEGDEEEEEDDIGGEVENDEAHRSTGREEEHEEL</sequence>
<dbReference type="GO" id="GO:0016706">
    <property type="term" value="F:2-oxoglutarate-dependent dioxygenase activity"/>
    <property type="evidence" value="ECO:0000318"/>
    <property type="project" value="GO_Central"/>
</dbReference>
<feature type="compositionally biased region" description="Basic and acidic residues" evidence="1">
    <location>
        <begin position="431"/>
        <end position="446"/>
    </location>
</feature>
<dbReference type="EnsemblMetazoa" id="XM_030976701">
    <property type="protein sequence ID" value="XP_030832561"/>
    <property type="gene ID" value="LOC100892633"/>
</dbReference>
<dbReference type="SMART" id="SM00558">
    <property type="entry name" value="JmjC"/>
    <property type="match status" value="1"/>
</dbReference>
<dbReference type="InterPro" id="IPR003347">
    <property type="entry name" value="JmjC_dom"/>
</dbReference>
<feature type="region of interest" description="Disordered" evidence="1">
    <location>
        <begin position="398"/>
        <end position="446"/>
    </location>
</feature>
<organism evidence="4 5">
    <name type="scientific">Strongylocentrotus purpuratus</name>
    <name type="common">Purple sea urchin</name>
    <dbReference type="NCBI Taxonomy" id="7668"/>
    <lineage>
        <taxon>Eukaryota</taxon>
        <taxon>Metazoa</taxon>
        <taxon>Echinodermata</taxon>
        <taxon>Eleutherozoa</taxon>
        <taxon>Echinozoa</taxon>
        <taxon>Echinoidea</taxon>
        <taxon>Euechinoidea</taxon>
        <taxon>Echinacea</taxon>
        <taxon>Camarodonta</taxon>
        <taxon>Echinidea</taxon>
        <taxon>Strongylocentrotidae</taxon>
        <taxon>Strongylocentrotus</taxon>
    </lineage>
</organism>
<dbReference type="OrthoDB" id="415358at2759"/>
<evidence type="ECO:0000256" key="2">
    <source>
        <dbReference type="SAM" id="SignalP"/>
    </source>
</evidence>
<feature type="domain" description="JmjC" evidence="3">
    <location>
        <begin position="154"/>
        <end position="314"/>
    </location>
</feature>
<accession>A0A7M7N9Q0</accession>
<dbReference type="GeneID" id="100892633"/>
<dbReference type="Pfam" id="PF13621">
    <property type="entry name" value="Cupin_8"/>
    <property type="match status" value="1"/>
</dbReference>
<dbReference type="RefSeq" id="XP_030832562.1">
    <property type="nucleotide sequence ID" value="XM_030976702.1"/>
</dbReference>
<dbReference type="Gene3D" id="2.60.120.650">
    <property type="entry name" value="Cupin"/>
    <property type="match status" value="1"/>
</dbReference>
<feature type="compositionally biased region" description="Acidic residues" evidence="1">
    <location>
        <begin position="406"/>
        <end position="430"/>
    </location>
</feature>
<dbReference type="EnsemblMetazoa" id="XM_030976702">
    <property type="protein sequence ID" value="XP_030832562"/>
    <property type="gene ID" value="LOC100892633"/>
</dbReference>
<dbReference type="PANTHER" id="PTHR12461:SF42">
    <property type="entry name" value="JMJC DOMAIN-CONTAINING PROTEIN"/>
    <property type="match status" value="1"/>
</dbReference>
<evidence type="ECO:0000259" key="3">
    <source>
        <dbReference type="PROSITE" id="PS51184"/>
    </source>
</evidence>
<keyword evidence="2" id="KW-0732">Signal</keyword>
<keyword evidence="5" id="KW-1185">Reference proteome</keyword>
<protein>
    <recommendedName>
        <fullName evidence="3">JmjC domain-containing protein</fullName>
    </recommendedName>
</protein>
<dbReference type="Proteomes" id="UP000007110">
    <property type="component" value="Unassembled WGS sequence"/>
</dbReference>
<evidence type="ECO:0000256" key="1">
    <source>
        <dbReference type="SAM" id="MobiDB-lite"/>
    </source>
</evidence>
<feature type="chain" id="PRO_5033913576" description="JmjC domain-containing protein" evidence="2">
    <location>
        <begin position="33"/>
        <end position="446"/>
    </location>
</feature>
<name>A0A7M7N9Q0_STRPU</name>
<evidence type="ECO:0000313" key="5">
    <source>
        <dbReference type="Proteomes" id="UP000007110"/>
    </source>
</evidence>